<comment type="caution">
    <text evidence="1">The sequence shown here is derived from an EMBL/GenBank/DDBJ whole genome shotgun (WGS) entry which is preliminary data.</text>
</comment>
<feature type="non-terminal residue" evidence="1">
    <location>
        <position position="113"/>
    </location>
</feature>
<dbReference type="EMBL" id="AJWZ01008109">
    <property type="protein sequence ID" value="EKC55041.1"/>
    <property type="molecule type" value="Genomic_DNA"/>
</dbReference>
<gene>
    <name evidence="1" type="ORF">OBE_11761</name>
</gene>
<sequence length="113" mass="11984">MAVSENRAFERFAAVCDGDKIALSKEKVPVRTVSLKNRILSSLPDGKEISGDKGYKLSDVKAGKVKLRDFTAQLSLDELEAISRGEGPMNSSLGAKGNAGAFGGVLKSLREKG</sequence>
<evidence type="ECO:0000313" key="1">
    <source>
        <dbReference type="EMBL" id="EKC55041.1"/>
    </source>
</evidence>
<reference evidence="1" key="1">
    <citation type="journal article" date="2013" name="Environ. Microbiol.">
        <title>Microbiota from the distal guts of lean and obese adolescents exhibit partial functional redundancy besides clear differences in community structure.</title>
        <authorList>
            <person name="Ferrer M."/>
            <person name="Ruiz A."/>
            <person name="Lanza F."/>
            <person name="Haange S.B."/>
            <person name="Oberbach A."/>
            <person name="Till H."/>
            <person name="Bargiela R."/>
            <person name="Campoy C."/>
            <person name="Segura M.T."/>
            <person name="Richter M."/>
            <person name="von Bergen M."/>
            <person name="Seifert J."/>
            <person name="Suarez A."/>
        </authorList>
    </citation>
    <scope>NUCLEOTIDE SEQUENCE</scope>
</reference>
<organism evidence="1">
    <name type="scientific">human gut metagenome</name>
    <dbReference type="NCBI Taxonomy" id="408170"/>
    <lineage>
        <taxon>unclassified sequences</taxon>
        <taxon>metagenomes</taxon>
        <taxon>organismal metagenomes</taxon>
    </lineage>
</organism>
<name>K1T6P6_9ZZZZ</name>
<protein>
    <submittedName>
        <fullName evidence="1">Uncharacterized protein</fullName>
    </submittedName>
</protein>
<proteinExistence type="predicted"/>
<dbReference type="AlphaFoldDB" id="K1T6P6"/>
<accession>K1T6P6</accession>